<dbReference type="GeneID" id="111083373"/>
<dbReference type="RefSeq" id="XP_022235576.1">
    <property type="nucleotide sequence ID" value="XM_022379868.1"/>
</dbReference>
<name>A0ABM1RW21_LIMPO</name>
<organism evidence="2 3">
    <name type="scientific">Limulus polyphemus</name>
    <name type="common">Atlantic horseshoe crab</name>
    <dbReference type="NCBI Taxonomy" id="6850"/>
    <lineage>
        <taxon>Eukaryota</taxon>
        <taxon>Metazoa</taxon>
        <taxon>Ecdysozoa</taxon>
        <taxon>Arthropoda</taxon>
        <taxon>Chelicerata</taxon>
        <taxon>Merostomata</taxon>
        <taxon>Xiphosura</taxon>
        <taxon>Limulidae</taxon>
        <taxon>Limulus</taxon>
    </lineage>
</organism>
<evidence type="ECO:0000313" key="2">
    <source>
        <dbReference type="Proteomes" id="UP000694941"/>
    </source>
</evidence>
<evidence type="ECO:0000259" key="1">
    <source>
        <dbReference type="PROSITE" id="PS50146"/>
    </source>
</evidence>
<keyword evidence="2" id="KW-1185">Reference proteome</keyword>
<feature type="domain" description="DAGKc" evidence="1">
    <location>
        <begin position="168"/>
        <end position="210"/>
    </location>
</feature>
<gene>
    <name evidence="3" type="primary">LOC111083373</name>
</gene>
<reference evidence="3" key="1">
    <citation type="submission" date="2025-08" db="UniProtKB">
        <authorList>
            <consortium name="RefSeq"/>
        </authorList>
    </citation>
    <scope>IDENTIFICATION</scope>
    <source>
        <tissue evidence="3">Muscle</tissue>
    </source>
</reference>
<dbReference type="PROSITE" id="PS50146">
    <property type="entry name" value="DAGK"/>
    <property type="match status" value="1"/>
</dbReference>
<evidence type="ECO:0000313" key="3">
    <source>
        <dbReference type="RefSeq" id="XP_022235576.1"/>
    </source>
</evidence>
<accession>A0ABM1RW21</accession>
<dbReference type="Proteomes" id="UP000694941">
    <property type="component" value="Unplaced"/>
</dbReference>
<dbReference type="InterPro" id="IPR017438">
    <property type="entry name" value="ATP-NAD_kinase_N"/>
</dbReference>
<proteinExistence type="predicted"/>
<feature type="non-terminal residue" evidence="3">
    <location>
        <position position="210"/>
    </location>
</feature>
<protein>
    <submittedName>
        <fullName evidence="3">Uncharacterized protein LOC111083373</fullName>
    </submittedName>
</protein>
<sequence>MIQLDEQDIVSSTSVELMTQPHWPEEVLLEDYFCCYNNLGNRSNVIVRLTNVRLTCEFISPKKKSRVTKIYLCDVTGCKIKMNNLKNTRGNTCSLCLEVYYYPVVQIMCVKRRLRHQLSLTVERASSWDINEKHILKWRNAILFMASRNPQFQDEINGKKYSILERSLPKRHILVVINPASGRQRAHKIFKRKVAPMLEESAISWDVILS</sequence>
<dbReference type="Gene3D" id="3.40.50.10330">
    <property type="entry name" value="Probable inorganic polyphosphate/atp-NAD kinase, domain 1"/>
    <property type="match status" value="1"/>
</dbReference>
<dbReference type="InterPro" id="IPR001206">
    <property type="entry name" value="Diacylglycerol_kinase_cat_dom"/>
</dbReference>